<dbReference type="HOGENOM" id="CLU_1520381_0_0_1"/>
<feature type="signal peptide" evidence="4">
    <location>
        <begin position="1"/>
        <end position="21"/>
    </location>
</feature>
<keyword evidence="4" id="KW-0052">Apoplast</keyword>
<dbReference type="InterPro" id="IPR044859">
    <property type="entry name" value="Allene_oxi_cyc_Dirigent"/>
</dbReference>
<dbReference type="PANTHER" id="PTHR47586:SF1">
    <property type="entry name" value="DIRIGENT PROTEIN"/>
    <property type="match status" value="1"/>
</dbReference>
<name>D8RTC7_SELML</name>
<evidence type="ECO:0000256" key="2">
    <source>
        <dbReference type="ARBA" id="ARBA00011738"/>
    </source>
</evidence>
<keyword evidence="3 4" id="KW-0964">Secreted</keyword>
<comment type="similarity">
    <text evidence="1 4">Belongs to the plant dirigent protein family.</text>
</comment>
<dbReference type="STRING" id="88036.D8RTC7"/>
<dbReference type="GO" id="GO:0009699">
    <property type="term" value="P:phenylpropanoid biosynthetic process"/>
    <property type="evidence" value="ECO:0007669"/>
    <property type="project" value="UniProtKB-ARBA"/>
</dbReference>
<reference evidence="5 6" key="1">
    <citation type="journal article" date="2011" name="Science">
        <title>The Selaginella genome identifies genetic changes associated with the evolution of vascular plants.</title>
        <authorList>
            <person name="Banks J.A."/>
            <person name="Nishiyama T."/>
            <person name="Hasebe M."/>
            <person name="Bowman J.L."/>
            <person name="Gribskov M."/>
            <person name="dePamphilis C."/>
            <person name="Albert V.A."/>
            <person name="Aono N."/>
            <person name="Aoyama T."/>
            <person name="Ambrose B.A."/>
            <person name="Ashton N.W."/>
            <person name="Axtell M.J."/>
            <person name="Barker E."/>
            <person name="Barker M.S."/>
            <person name="Bennetzen J.L."/>
            <person name="Bonawitz N.D."/>
            <person name="Chapple C."/>
            <person name="Cheng C."/>
            <person name="Correa L.G."/>
            <person name="Dacre M."/>
            <person name="DeBarry J."/>
            <person name="Dreyer I."/>
            <person name="Elias M."/>
            <person name="Engstrom E.M."/>
            <person name="Estelle M."/>
            <person name="Feng L."/>
            <person name="Finet C."/>
            <person name="Floyd S.K."/>
            <person name="Frommer W.B."/>
            <person name="Fujita T."/>
            <person name="Gramzow L."/>
            <person name="Gutensohn M."/>
            <person name="Harholt J."/>
            <person name="Hattori M."/>
            <person name="Heyl A."/>
            <person name="Hirai T."/>
            <person name="Hiwatashi Y."/>
            <person name="Ishikawa M."/>
            <person name="Iwata M."/>
            <person name="Karol K.G."/>
            <person name="Koehler B."/>
            <person name="Kolukisaoglu U."/>
            <person name="Kubo M."/>
            <person name="Kurata T."/>
            <person name="Lalonde S."/>
            <person name="Li K."/>
            <person name="Li Y."/>
            <person name="Litt A."/>
            <person name="Lyons E."/>
            <person name="Manning G."/>
            <person name="Maruyama T."/>
            <person name="Michael T.P."/>
            <person name="Mikami K."/>
            <person name="Miyazaki S."/>
            <person name="Morinaga S."/>
            <person name="Murata T."/>
            <person name="Mueller-Roeber B."/>
            <person name="Nelson D.R."/>
            <person name="Obara M."/>
            <person name="Oguri Y."/>
            <person name="Olmstead R.G."/>
            <person name="Onodera N."/>
            <person name="Petersen B.L."/>
            <person name="Pils B."/>
            <person name="Prigge M."/>
            <person name="Rensing S.A."/>
            <person name="Riano-Pachon D.M."/>
            <person name="Roberts A.W."/>
            <person name="Sato Y."/>
            <person name="Scheller H.V."/>
            <person name="Schulz B."/>
            <person name="Schulz C."/>
            <person name="Shakirov E.V."/>
            <person name="Shibagaki N."/>
            <person name="Shinohara N."/>
            <person name="Shippen D.E."/>
            <person name="Soerensen I."/>
            <person name="Sotooka R."/>
            <person name="Sugimoto N."/>
            <person name="Sugita M."/>
            <person name="Sumikawa N."/>
            <person name="Tanurdzic M."/>
            <person name="Theissen G."/>
            <person name="Ulvskov P."/>
            <person name="Wakazuki S."/>
            <person name="Weng J.K."/>
            <person name="Willats W.W."/>
            <person name="Wipf D."/>
            <person name="Wolf P.G."/>
            <person name="Yang L."/>
            <person name="Zimmer A.D."/>
            <person name="Zhu Q."/>
            <person name="Mitros T."/>
            <person name="Hellsten U."/>
            <person name="Loque D."/>
            <person name="Otillar R."/>
            <person name="Salamov A."/>
            <person name="Schmutz J."/>
            <person name="Shapiro H."/>
            <person name="Lindquist E."/>
            <person name="Lucas S."/>
            <person name="Rokhsar D."/>
            <person name="Grigoriev I.V."/>
        </authorList>
    </citation>
    <scope>NUCLEOTIDE SEQUENCE [LARGE SCALE GENOMIC DNA]</scope>
</reference>
<dbReference type="AlphaFoldDB" id="D8RTC7"/>
<comment type="function">
    <text evidence="4">Dirigent proteins impart stereoselectivity on the phenoxy radical-coupling reaction, yielding optically active lignans from two molecules of coniferyl alcohol in the biosynthesis of lignans, flavonolignans, and alkaloids and thus plays a central role in plant secondary metabolism.</text>
</comment>
<dbReference type="OrthoDB" id="1862428at2759"/>
<keyword evidence="6" id="KW-1185">Reference proteome</keyword>
<comment type="subunit">
    <text evidence="2 4">Homodimer.</text>
</comment>
<evidence type="ECO:0000313" key="5">
    <source>
        <dbReference type="EMBL" id="EFJ24660.1"/>
    </source>
</evidence>
<evidence type="ECO:0000256" key="3">
    <source>
        <dbReference type="ARBA" id="ARBA00022525"/>
    </source>
</evidence>
<dbReference type="Pfam" id="PF03018">
    <property type="entry name" value="Dirigent"/>
    <property type="match status" value="1"/>
</dbReference>
<dbReference type="Gene3D" id="2.40.480.10">
    <property type="entry name" value="Allene oxide cyclase-like"/>
    <property type="match status" value="1"/>
</dbReference>
<dbReference type="InParanoid" id="D8RTC7"/>
<dbReference type="eggNOG" id="ENOG502RXMA">
    <property type="taxonomic scope" value="Eukaryota"/>
</dbReference>
<dbReference type="GO" id="GO:0048046">
    <property type="term" value="C:apoplast"/>
    <property type="evidence" value="ECO:0007669"/>
    <property type="project" value="UniProtKB-SubCell"/>
</dbReference>
<dbReference type="PANTHER" id="PTHR47586">
    <property type="entry name" value="DIRIGENT PROTEIN"/>
    <property type="match status" value="1"/>
</dbReference>
<dbReference type="OMA" id="LYWPPYP"/>
<comment type="subcellular location">
    <subcellularLocation>
        <location evidence="4">Secreted</location>
        <location evidence="4">Extracellular space</location>
        <location evidence="4">Apoplast</location>
    </subcellularLocation>
</comment>
<dbReference type="EMBL" id="GL377589">
    <property type="protein sequence ID" value="EFJ24660.1"/>
    <property type="molecule type" value="Genomic_DNA"/>
</dbReference>
<evidence type="ECO:0000256" key="1">
    <source>
        <dbReference type="ARBA" id="ARBA00010746"/>
    </source>
</evidence>
<accession>D8RTC7</accession>
<gene>
    <name evidence="5" type="ORF">SELMODRAFT_101554</name>
</gene>
<evidence type="ECO:0000313" key="6">
    <source>
        <dbReference type="Proteomes" id="UP000001514"/>
    </source>
</evidence>
<dbReference type="InterPro" id="IPR004265">
    <property type="entry name" value="Dirigent"/>
</dbReference>
<feature type="chain" id="PRO_5008192300" description="Dirigent protein" evidence="4">
    <location>
        <begin position="22"/>
        <end position="177"/>
    </location>
</feature>
<dbReference type="Gramene" id="EFJ24660">
    <property type="protein sequence ID" value="EFJ24660"/>
    <property type="gene ID" value="SELMODRAFT_101554"/>
</dbReference>
<proteinExistence type="inferred from homology"/>
<sequence length="177" mass="19128">MAKISSISFIILLSIALCVVACKVPKGYTSDKFQIFWQDRLNVTDFILILGLTNIGTGITPVSGPYGTMIVFDDPVTVTPDFNSKVIGSIRGTGSVCKLDGLSTCWAFTIRLTEGKYKGTLTFSSEIDPTKKDVAPISGGTGDFLFAQGFASSTPVDIRTTNTTYSVDLNVFWPPFE</sequence>
<dbReference type="Proteomes" id="UP000001514">
    <property type="component" value="Unassembled WGS sequence"/>
</dbReference>
<protein>
    <recommendedName>
        <fullName evidence="4">Dirigent protein</fullName>
    </recommendedName>
</protein>
<keyword evidence="4" id="KW-0732">Signal</keyword>
<organism evidence="6">
    <name type="scientific">Selaginella moellendorffii</name>
    <name type="common">Spikemoss</name>
    <dbReference type="NCBI Taxonomy" id="88036"/>
    <lineage>
        <taxon>Eukaryota</taxon>
        <taxon>Viridiplantae</taxon>
        <taxon>Streptophyta</taxon>
        <taxon>Embryophyta</taxon>
        <taxon>Tracheophyta</taxon>
        <taxon>Lycopodiopsida</taxon>
        <taxon>Selaginellales</taxon>
        <taxon>Selaginellaceae</taxon>
        <taxon>Selaginella</taxon>
    </lineage>
</organism>
<dbReference type="KEGG" id="smo:SELMODRAFT_101554"/>
<evidence type="ECO:0000256" key="4">
    <source>
        <dbReference type="RuleBase" id="RU363099"/>
    </source>
</evidence>